<comment type="caution">
    <text evidence="1">The sequence shown here is derived from an EMBL/GenBank/DDBJ whole genome shotgun (WGS) entry which is preliminary data.</text>
</comment>
<keyword evidence="2" id="KW-1185">Reference proteome</keyword>
<reference evidence="2" key="1">
    <citation type="journal article" date="2019" name="Int. J. Syst. Evol. Microbiol.">
        <title>The Global Catalogue of Microorganisms (GCM) 10K type strain sequencing project: providing services to taxonomists for standard genome sequencing and annotation.</title>
        <authorList>
            <consortium name="The Broad Institute Genomics Platform"/>
            <consortium name="The Broad Institute Genome Sequencing Center for Infectious Disease"/>
            <person name="Wu L."/>
            <person name="Ma J."/>
        </authorList>
    </citation>
    <scope>NUCLEOTIDE SEQUENCE [LARGE SCALE GENOMIC DNA]</scope>
    <source>
        <strain evidence="2">KCTC 23098</strain>
    </source>
</reference>
<accession>A0ABW6B2T6</accession>
<evidence type="ECO:0000313" key="1">
    <source>
        <dbReference type="EMBL" id="MFD2962769.1"/>
    </source>
</evidence>
<proteinExistence type="predicted"/>
<organism evidence="1 2">
    <name type="scientific">Olivibacter jilunii</name>
    <dbReference type="NCBI Taxonomy" id="985016"/>
    <lineage>
        <taxon>Bacteria</taxon>
        <taxon>Pseudomonadati</taxon>
        <taxon>Bacteroidota</taxon>
        <taxon>Sphingobacteriia</taxon>
        <taxon>Sphingobacteriales</taxon>
        <taxon>Sphingobacteriaceae</taxon>
        <taxon>Olivibacter</taxon>
    </lineage>
</organism>
<evidence type="ECO:0000313" key="2">
    <source>
        <dbReference type="Proteomes" id="UP001597560"/>
    </source>
</evidence>
<protein>
    <submittedName>
        <fullName evidence="1">Uncharacterized protein</fullName>
    </submittedName>
</protein>
<dbReference type="EMBL" id="JBHUPA010000007">
    <property type="protein sequence ID" value="MFD2962769.1"/>
    <property type="molecule type" value="Genomic_DNA"/>
</dbReference>
<gene>
    <name evidence="1" type="ORF">ACFS6J_13300</name>
</gene>
<name>A0ABW6B2T6_9SPHI</name>
<dbReference type="Proteomes" id="UP001597560">
    <property type="component" value="Unassembled WGS sequence"/>
</dbReference>
<sequence>MEYSGIISIDFEGRTVSINYNVIYFDGNYYIDITDKHNIRHRFRHYDDTNEWRYTSLRPLKWRYDFVIKLFKAMDSVLKEITPRTRA</sequence>
<dbReference type="RefSeq" id="WP_377611010.1">
    <property type="nucleotide sequence ID" value="NZ_JBHUPA010000007.1"/>
</dbReference>